<proteinExistence type="predicted"/>
<dbReference type="STRING" id="588602.SAMN04487991_2199"/>
<keyword evidence="1" id="KW-0812">Transmembrane</keyword>
<sequence length="257" mass="27795">MSDTMDIDIHRYVDGEMTREEALAFERRMEEDETLATRVAQVMTDMAALKAAFPTPPAGHFDTILEAAEAAVEAAAISQTPARAGWGWQQIAAGLALLALGFGAGNLTRGSAPTDLAGDVLAEASAAHELYAVEVVHPVEVPASERDHLKGWLSNRLGAEVRIPDLNQNGLSLVGGRLLPFEQGAAAQFMYEDGEGTRVTLYLTPVVDRQNTALRHGEKDALSMVYWQDGAWLYALVGPFDKTKMTGLARQVQGELF</sequence>
<organism evidence="1 2">
    <name type="scientific">Celeribacter neptunius</name>
    <dbReference type="NCBI Taxonomy" id="588602"/>
    <lineage>
        <taxon>Bacteria</taxon>
        <taxon>Pseudomonadati</taxon>
        <taxon>Pseudomonadota</taxon>
        <taxon>Alphaproteobacteria</taxon>
        <taxon>Rhodobacterales</taxon>
        <taxon>Roseobacteraceae</taxon>
        <taxon>Celeribacter</taxon>
    </lineage>
</organism>
<keyword evidence="2" id="KW-1185">Reference proteome</keyword>
<dbReference type="AlphaFoldDB" id="A0A1I3REF1"/>
<keyword evidence="1" id="KW-0472">Membrane</keyword>
<name>A0A1I3REF1_9RHOB</name>
<evidence type="ECO:0000313" key="1">
    <source>
        <dbReference type="EMBL" id="SFJ44668.1"/>
    </source>
</evidence>
<gene>
    <name evidence="1" type="ORF">SAMN04487991_2199</name>
</gene>
<reference evidence="2" key="1">
    <citation type="submission" date="2016-10" db="EMBL/GenBank/DDBJ databases">
        <authorList>
            <person name="Varghese N."/>
            <person name="Submissions S."/>
        </authorList>
    </citation>
    <scope>NUCLEOTIDE SEQUENCE [LARGE SCALE GENOMIC DNA]</scope>
    <source>
        <strain evidence="2">DSM 26471</strain>
    </source>
</reference>
<dbReference type="RefSeq" id="WP_143093084.1">
    <property type="nucleotide sequence ID" value="NZ_FORH01000003.1"/>
</dbReference>
<dbReference type="OrthoDB" id="7187254at2"/>
<protein>
    <submittedName>
        <fullName evidence="1">Transmembrane transcriptional regulator (Anti-sigma factor RsiW)</fullName>
    </submittedName>
</protein>
<evidence type="ECO:0000313" key="2">
    <source>
        <dbReference type="Proteomes" id="UP000199630"/>
    </source>
</evidence>
<accession>A0A1I3REF1</accession>
<dbReference type="Proteomes" id="UP000199630">
    <property type="component" value="Unassembled WGS sequence"/>
</dbReference>
<dbReference type="EMBL" id="FORH01000003">
    <property type="protein sequence ID" value="SFJ44668.1"/>
    <property type="molecule type" value="Genomic_DNA"/>
</dbReference>